<evidence type="ECO:0000256" key="4">
    <source>
        <dbReference type="SAM" id="MobiDB-lite"/>
    </source>
</evidence>
<dbReference type="Gramene" id="Pp3c4_10250V3.1">
    <property type="protein sequence ID" value="Pp3c4_10250V3.1"/>
    <property type="gene ID" value="Pp3c4_10250"/>
</dbReference>
<keyword evidence="2" id="KW-0223">Dioxygenase</keyword>
<gene>
    <name evidence="6" type="ORF">PHYPA_006005</name>
</gene>
<feature type="compositionally biased region" description="Low complexity" evidence="4">
    <location>
        <begin position="56"/>
        <end position="73"/>
    </location>
</feature>
<evidence type="ECO:0000313" key="8">
    <source>
        <dbReference type="Proteomes" id="UP000006727"/>
    </source>
</evidence>
<reference evidence="7" key="3">
    <citation type="submission" date="2020-12" db="UniProtKB">
        <authorList>
            <consortium name="EnsemblPlants"/>
        </authorList>
    </citation>
    <scope>IDENTIFICATION</scope>
</reference>
<organism evidence="6">
    <name type="scientific">Physcomitrium patens</name>
    <name type="common">Spreading-leaved earth moss</name>
    <name type="synonym">Physcomitrella patens</name>
    <dbReference type="NCBI Taxonomy" id="3218"/>
    <lineage>
        <taxon>Eukaryota</taxon>
        <taxon>Viridiplantae</taxon>
        <taxon>Streptophyta</taxon>
        <taxon>Embryophyta</taxon>
        <taxon>Bryophyta</taxon>
        <taxon>Bryophytina</taxon>
        <taxon>Bryopsida</taxon>
        <taxon>Funariidae</taxon>
        <taxon>Funariales</taxon>
        <taxon>Funariaceae</taxon>
        <taxon>Physcomitrium</taxon>
    </lineage>
</organism>
<proteinExistence type="predicted"/>
<dbReference type="AlphaFoldDB" id="A0A2K1KMV7"/>
<evidence type="ECO:0000256" key="2">
    <source>
        <dbReference type="ARBA" id="ARBA00022964"/>
    </source>
</evidence>
<feature type="compositionally biased region" description="Basic and acidic residues" evidence="4">
    <location>
        <begin position="191"/>
        <end position="204"/>
    </location>
</feature>
<dbReference type="Gene3D" id="3.10.450.60">
    <property type="match status" value="1"/>
</dbReference>
<keyword evidence="1" id="KW-0479">Metal-binding</keyword>
<dbReference type="Pfam" id="PF00305">
    <property type="entry name" value="Lipoxygenase"/>
    <property type="match status" value="4"/>
</dbReference>
<name>A0A2K1KMV7_PHYPA</name>
<dbReference type="InterPro" id="IPR000907">
    <property type="entry name" value="LipOase"/>
</dbReference>
<dbReference type="InterPro" id="IPR013819">
    <property type="entry name" value="LipOase_C"/>
</dbReference>
<evidence type="ECO:0000313" key="7">
    <source>
        <dbReference type="EnsemblPlants" id="Pp3c4_10250V3.1"/>
    </source>
</evidence>
<dbReference type="GO" id="GO:0016702">
    <property type="term" value="F:oxidoreductase activity, acting on single donors with incorporation of molecular oxygen, incorporation of two atoms of oxygen"/>
    <property type="evidence" value="ECO:0000318"/>
    <property type="project" value="GO_Central"/>
</dbReference>
<feature type="domain" description="Lipoxygenase" evidence="5">
    <location>
        <begin position="126"/>
        <end position="640"/>
    </location>
</feature>
<dbReference type="GO" id="GO:0046872">
    <property type="term" value="F:metal ion binding"/>
    <property type="evidence" value="ECO:0007669"/>
    <property type="project" value="UniProtKB-KW"/>
</dbReference>
<dbReference type="STRING" id="3218.A0A2K1KMV7"/>
<evidence type="ECO:0000313" key="6">
    <source>
        <dbReference type="EMBL" id="PNR55112.1"/>
    </source>
</evidence>
<dbReference type="PANTHER" id="PTHR11771">
    <property type="entry name" value="LIPOXYGENASE"/>
    <property type="match status" value="1"/>
</dbReference>
<dbReference type="Gene3D" id="1.20.245.10">
    <property type="entry name" value="Lipoxygenase-1, Domain 5"/>
    <property type="match status" value="1"/>
</dbReference>
<reference evidence="6 8" key="2">
    <citation type="journal article" date="2018" name="Plant J.">
        <title>The Physcomitrella patens chromosome-scale assembly reveals moss genome structure and evolution.</title>
        <authorList>
            <person name="Lang D."/>
            <person name="Ullrich K.K."/>
            <person name="Murat F."/>
            <person name="Fuchs J."/>
            <person name="Jenkins J."/>
            <person name="Haas F.B."/>
            <person name="Piednoel M."/>
            <person name="Gundlach H."/>
            <person name="Van Bel M."/>
            <person name="Meyberg R."/>
            <person name="Vives C."/>
            <person name="Morata J."/>
            <person name="Symeonidi A."/>
            <person name="Hiss M."/>
            <person name="Muchero W."/>
            <person name="Kamisugi Y."/>
            <person name="Saleh O."/>
            <person name="Blanc G."/>
            <person name="Decker E.L."/>
            <person name="van Gessel N."/>
            <person name="Grimwood J."/>
            <person name="Hayes R.D."/>
            <person name="Graham S.W."/>
            <person name="Gunter L.E."/>
            <person name="McDaniel S.F."/>
            <person name="Hoernstein S.N.W."/>
            <person name="Larsson A."/>
            <person name="Li F.W."/>
            <person name="Perroud P.F."/>
            <person name="Phillips J."/>
            <person name="Ranjan P."/>
            <person name="Rokshar D.S."/>
            <person name="Rothfels C.J."/>
            <person name="Schneider L."/>
            <person name="Shu S."/>
            <person name="Stevenson D.W."/>
            <person name="Thummler F."/>
            <person name="Tillich M."/>
            <person name="Villarreal Aguilar J.C."/>
            <person name="Widiez T."/>
            <person name="Wong G.K."/>
            <person name="Wymore A."/>
            <person name="Zhang Y."/>
            <person name="Zimmer A.D."/>
            <person name="Quatrano R.S."/>
            <person name="Mayer K.F.X."/>
            <person name="Goodstein D."/>
            <person name="Casacuberta J.M."/>
            <person name="Vandepoele K."/>
            <person name="Reski R."/>
            <person name="Cuming A.C."/>
            <person name="Tuskan G.A."/>
            <person name="Maumus F."/>
            <person name="Salse J."/>
            <person name="Schmutz J."/>
            <person name="Rensing S.A."/>
        </authorList>
    </citation>
    <scope>NUCLEOTIDE SEQUENCE [LARGE SCALE GENOMIC DNA]</scope>
    <source>
        <strain evidence="7 8">cv. Gransden 2004</strain>
    </source>
</reference>
<dbReference type="SUPFAM" id="SSF48484">
    <property type="entry name" value="Lipoxigenase"/>
    <property type="match status" value="1"/>
</dbReference>
<dbReference type="EMBL" id="ABEU02000004">
    <property type="protein sequence ID" value="PNR55112.1"/>
    <property type="molecule type" value="Genomic_DNA"/>
</dbReference>
<dbReference type="Proteomes" id="UP000006727">
    <property type="component" value="Chromosome 4"/>
</dbReference>
<dbReference type="InterPro" id="IPR020834">
    <property type="entry name" value="LipOase_CS"/>
</dbReference>
<dbReference type="PROSITE" id="PS51393">
    <property type="entry name" value="LIPOXYGENASE_3"/>
    <property type="match status" value="1"/>
</dbReference>
<feature type="region of interest" description="Disordered" evidence="4">
    <location>
        <begin position="181"/>
        <end position="204"/>
    </location>
</feature>
<dbReference type="GO" id="GO:0034440">
    <property type="term" value="P:lipid oxidation"/>
    <property type="evidence" value="ECO:0000318"/>
    <property type="project" value="GO_Central"/>
</dbReference>
<feature type="region of interest" description="Disordered" evidence="4">
    <location>
        <begin position="56"/>
        <end position="78"/>
    </location>
</feature>
<keyword evidence="8" id="KW-1185">Reference proteome</keyword>
<evidence type="ECO:0000256" key="3">
    <source>
        <dbReference type="ARBA" id="ARBA00023002"/>
    </source>
</evidence>
<dbReference type="InterPro" id="IPR036226">
    <property type="entry name" value="LipOase_C_sf"/>
</dbReference>
<protein>
    <recommendedName>
        <fullName evidence="5">Lipoxygenase domain-containing protein</fullName>
    </recommendedName>
</protein>
<keyword evidence="3" id="KW-0560">Oxidoreductase</keyword>
<dbReference type="InParanoid" id="A0A2K1KMV7"/>
<accession>A0A2K1KMV7</accession>
<reference evidence="6 8" key="1">
    <citation type="journal article" date="2008" name="Science">
        <title>The Physcomitrella genome reveals evolutionary insights into the conquest of land by plants.</title>
        <authorList>
            <person name="Rensing S."/>
            <person name="Lang D."/>
            <person name="Zimmer A."/>
            <person name="Terry A."/>
            <person name="Salamov A."/>
            <person name="Shapiro H."/>
            <person name="Nishiyama T."/>
            <person name="Perroud P.-F."/>
            <person name="Lindquist E."/>
            <person name="Kamisugi Y."/>
            <person name="Tanahashi T."/>
            <person name="Sakakibara K."/>
            <person name="Fujita T."/>
            <person name="Oishi K."/>
            <person name="Shin-I T."/>
            <person name="Kuroki Y."/>
            <person name="Toyoda A."/>
            <person name="Suzuki Y."/>
            <person name="Hashimoto A."/>
            <person name="Yamaguchi K."/>
            <person name="Sugano A."/>
            <person name="Kohara Y."/>
            <person name="Fujiyama A."/>
            <person name="Anterola A."/>
            <person name="Aoki S."/>
            <person name="Ashton N."/>
            <person name="Barbazuk W.B."/>
            <person name="Barker E."/>
            <person name="Bennetzen J."/>
            <person name="Bezanilla M."/>
            <person name="Blankenship R."/>
            <person name="Cho S.H."/>
            <person name="Dutcher S."/>
            <person name="Estelle M."/>
            <person name="Fawcett J.A."/>
            <person name="Gundlach H."/>
            <person name="Hanada K."/>
            <person name="Heyl A."/>
            <person name="Hicks K.A."/>
            <person name="Hugh J."/>
            <person name="Lohr M."/>
            <person name="Mayer K."/>
            <person name="Melkozernov A."/>
            <person name="Murata T."/>
            <person name="Nelson D."/>
            <person name="Pils B."/>
            <person name="Prigge M."/>
            <person name="Reiss B."/>
            <person name="Renner T."/>
            <person name="Rombauts S."/>
            <person name="Rushton P."/>
            <person name="Sanderfoot A."/>
            <person name="Schween G."/>
            <person name="Shiu S.-H."/>
            <person name="Stueber K."/>
            <person name="Theodoulou F.L."/>
            <person name="Tu H."/>
            <person name="Van de Peer Y."/>
            <person name="Verrier P.J."/>
            <person name="Waters E."/>
            <person name="Wood A."/>
            <person name="Yang L."/>
            <person name="Cove D."/>
            <person name="Cuming A."/>
            <person name="Hasebe M."/>
            <person name="Lucas S."/>
            <person name="Mishler D.B."/>
            <person name="Reski R."/>
            <person name="Grigoriev I."/>
            <person name="Quatrano R.S."/>
            <person name="Boore J.L."/>
        </authorList>
    </citation>
    <scope>NUCLEOTIDE SEQUENCE [LARGE SCALE GENOMIC DNA]</scope>
    <source>
        <strain evidence="7 8">cv. Gransden 2004</strain>
    </source>
</reference>
<dbReference type="Gene3D" id="4.10.375.10">
    <property type="entry name" value="Lipoxygenase-1, Domain 2"/>
    <property type="match status" value="1"/>
</dbReference>
<sequence>MAQVTVTGSSYTALNKSSRVSRSLKQDELGSFLKVSVPQTRKCSWRYTSITVSRVTDSTTNPTTTTTTTSGQTRGFVPPGYTSVPAVVKVVRKPQLTAEEATENVSDVWADLIGNRKVRLQVVSEELDTSEAPQPDGTSKSRVTLVTQNLVGVTNPGNLGDSDKAPELSRPVLGGGEFIYPRRVRTGCPPRKTDPTKEEKVEKGEAVYVPRDERFEPIKKTNSVANQLQGLDAGEEETPEQARERIRALDALPIPEYFKELSRTATSPKSLLKYPLPKVLSRDRFAWTRDGEFARQTLAGVNPVAISCVEEFPPRSTPSEAEFGPQESVITAKVIERMLEGLTAVELKWRNDGSRGTTQRTCGRKIYAPRALFSLNEAGVLKPIAIELSLPPSEGAPASKRVFKPGQEATGLRTQACTEPYIIATYRQMSALHPISKLLHPHLRYSMEINAAARQSLITADGVIERIFTPGVYALEISAVTYKAMWRFDMEALPEDLIRSAPCAVRLRIEDYPYAADGLLVWSSTEEWIRDYVTLYYPNNDCILEDEELQGWWMEVRTKDHVDKKDEGWWPTMDSPESLVRMLTTKIWIASGHHAAVNFGQYDFTGYVPNQPCLARKLSQVIPNSRGCFGILWLRRVSRR</sequence>
<dbReference type="PROSITE" id="PS00081">
    <property type="entry name" value="LIPOXYGENASE_2"/>
    <property type="match status" value="1"/>
</dbReference>
<evidence type="ECO:0000256" key="1">
    <source>
        <dbReference type="ARBA" id="ARBA00022723"/>
    </source>
</evidence>
<evidence type="ECO:0000259" key="5">
    <source>
        <dbReference type="PROSITE" id="PS51393"/>
    </source>
</evidence>
<dbReference type="EnsemblPlants" id="Pp3c4_10250V3.1">
    <property type="protein sequence ID" value="Pp3c4_10250V3.1"/>
    <property type="gene ID" value="Pp3c4_10250"/>
</dbReference>